<evidence type="ECO:0000256" key="11">
    <source>
        <dbReference type="ARBA" id="ARBA00026081"/>
    </source>
</evidence>
<feature type="transmembrane region" description="Helical" evidence="12">
    <location>
        <begin position="328"/>
        <end position="346"/>
    </location>
</feature>
<name>E0WSA3_9ENTR</name>
<feature type="transmembrane region" description="Helical" evidence="12">
    <location>
        <begin position="98"/>
        <end position="121"/>
    </location>
</feature>
<dbReference type="NCBIfam" id="TIGR04407">
    <property type="entry name" value="LptF_YjgP"/>
    <property type="match status" value="1"/>
</dbReference>
<dbReference type="RefSeq" id="WP_006704638.1">
    <property type="nucleotide sequence ID" value="NZ_CAWLGB010000002.1"/>
</dbReference>
<dbReference type="GO" id="GO:0043190">
    <property type="term" value="C:ATP-binding cassette (ABC) transporter complex"/>
    <property type="evidence" value="ECO:0007669"/>
    <property type="project" value="InterPro"/>
</dbReference>
<evidence type="ECO:0000256" key="4">
    <source>
        <dbReference type="ARBA" id="ARBA00014213"/>
    </source>
</evidence>
<evidence type="ECO:0000256" key="3">
    <source>
        <dbReference type="ARBA" id="ARBA00007725"/>
    </source>
</evidence>
<keyword evidence="14" id="KW-1185">Reference proteome</keyword>
<dbReference type="InterPro" id="IPR030922">
    <property type="entry name" value="LptF"/>
</dbReference>
<evidence type="ECO:0000256" key="6">
    <source>
        <dbReference type="ARBA" id="ARBA00022475"/>
    </source>
</evidence>
<dbReference type="AlphaFoldDB" id="E0WSA3"/>
<gene>
    <name evidence="13" type="primary">lptF</name>
    <name evidence="13" type="ORF">REG_0837</name>
</gene>
<dbReference type="Pfam" id="PF03739">
    <property type="entry name" value="LptF_LptG"/>
    <property type="match status" value="1"/>
</dbReference>
<keyword evidence="7" id="KW-0997">Cell inner membrane</keyword>
<organism evidence="13 14">
    <name type="scientific">Candidatus Regiella insecticola LSR1</name>
    <dbReference type="NCBI Taxonomy" id="663321"/>
    <lineage>
        <taxon>Bacteria</taxon>
        <taxon>Pseudomonadati</taxon>
        <taxon>Pseudomonadota</taxon>
        <taxon>Gammaproteobacteria</taxon>
        <taxon>Enterobacterales</taxon>
        <taxon>Enterobacteriaceae</taxon>
        <taxon>aphid secondary symbionts</taxon>
        <taxon>Candidatus Regiella</taxon>
    </lineage>
</organism>
<keyword evidence="10 12" id="KW-0472">Membrane</keyword>
<evidence type="ECO:0000313" key="13">
    <source>
        <dbReference type="EMBL" id="EFL92237.1"/>
    </source>
</evidence>
<feature type="transmembrane region" description="Helical" evidence="12">
    <location>
        <begin position="296"/>
        <end position="316"/>
    </location>
</feature>
<keyword evidence="5" id="KW-0813">Transport</keyword>
<evidence type="ECO:0000256" key="5">
    <source>
        <dbReference type="ARBA" id="ARBA00022448"/>
    </source>
</evidence>
<keyword evidence="8 12" id="KW-0812">Transmembrane</keyword>
<comment type="function">
    <text evidence="1">Part of the ABC transporter complex LptBFG involved in the translocation of lipopolysaccharide (LPS) from the inner membrane to the outer membrane.</text>
</comment>
<evidence type="ECO:0000256" key="9">
    <source>
        <dbReference type="ARBA" id="ARBA00022989"/>
    </source>
</evidence>
<accession>E0WSA3</accession>
<evidence type="ECO:0000256" key="8">
    <source>
        <dbReference type="ARBA" id="ARBA00022692"/>
    </source>
</evidence>
<dbReference type="GO" id="GO:0015920">
    <property type="term" value="P:lipopolysaccharide transport"/>
    <property type="evidence" value="ECO:0007669"/>
    <property type="project" value="TreeGrafter"/>
</dbReference>
<reference evidence="13" key="1">
    <citation type="journal article" date="2009" name="Environ. Microbiol.">
        <title>Dynamics of genome evolution in facultative symbionts of aphids.</title>
        <authorList>
            <person name="Degnan P.H."/>
            <person name="Leonardo T.E."/>
            <person name="Cass B.N."/>
            <person name="Hurwitz B."/>
            <person name="Stern D."/>
            <person name="Gibbs R.A."/>
            <person name="Richards S."/>
            <person name="Moran N.A."/>
        </authorList>
    </citation>
    <scope>NUCLEOTIDE SEQUENCE [LARGE SCALE GENOMIC DNA]</scope>
    <source>
        <strain evidence="13">LSR1</strain>
    </source>
</reference>
<comment type="subcellular location">
    <subcellularLocation>
        <location evidence="2">Cell inner membrane</location>
        <topology evidence="2">Multi-pass membrane protein</topology>
    </subcellularLocation>
</comment>
<evidence type="ECO:0000256" key="10">
    <source>
        <dbReference type="ARBA" id="ARBA00023136"/>
    </source>
</evidence>
<dbReference type="STRING" id="663321.REG_0837"/>
<dbReference type="InterPro" id="IPR005495">
    <property type="entry name" value="LptG/LptF_permease"/>
</dbReference>
<comment type="similarity">
    <text evidence="3">Belongs to the LptF/LptG family.</text>
</comment>
<dbReference type="GO" id="GO:0055085">
    <property type="term" value="P:transmembrane transport"/>
    <property type="evidence" value="ECO:0007669"/>
    <property type="project" value="InterPro"/>
</dbReference>
<protein>
    <recommendedName>
        <fullName evidence="4">Lipopolysaccharide export system permease protein LptF</fullName>
    </recommendedName>
</protein>
<keyword evidence="9 12" id="KW-1133">Transmembrane helix</keyword>
<feature type="transmembrane region" description="Helical" evidence="12">
    <location>
        <begin position="59"/>
        <end position="77"/>
    </location>
</feature>
<evidence type="ECO:0000256" key="1">
    <source>
        <dbReference type="ARBA" id="ARBA00002265"/>
    </source>
</evidence>
<dbReference type="PANTHER" id="PTHR33529:SF7">
    <property type="entry name" value="LIPOPOLYSACCHARIDE EXPORT SYSTEM PERMEASE PROTEIN LPTF"/>
    <property type="match status" value="1"/>
</dbReference>
<evidence type="ECO:0000313" key="14">
    <source>
        <dbReference type="Proteomes" id="UP000005726"/>
    </source>
</evidence>
<dbReference type="Proteomes" id="UP000005726">
    <property type="component" value="Unassembled WGS sequence"/>
</dbReference>
<dbReference type="PANTHER" id="PTHR33529">
    <property type="entry name" value="SLR0882 PROTEIN-RELATED"/>
    <property type="match status" value="1"/>
</dbReference>
<evidence type="ECO:0000256" key="2">
    <source>
        <dbReference type="ARBA" id="ARBA00004429"/>
    </source>
</evidence>
<sequence length="367" mass="41131">MIITKYIIKKTFKSQMAILFILLLIFISQKLIAILSETVNGEIPTHLILSFLGLGLPEMAQLVLPLSLFLGLLITYGKMHTEREITVMHACGFSQNSLILVALILAMGTAALAAINTLWFMPWSVTYQGKILNDFRANPTLAALIEGQFQSSMDGKTVLFVGAVDGKKFDHIFLAQLQPDGSRRPSIVIAENGYIAERPDGSQIVTLDKGTRYEGTALLRDFRITDFKNYQVTINPQSITQNTNTSEQMSIRSLWHSSHPDARSEFHWRLTLITSVIIMALLAVPLSVVNPRQSRTLNMLPAILLYLIFFLLQSSLRSSTAQGKLDPLLWLWMVNGAYLALAIVLNKWDSLMSNMRVVFNRFLRGAN</sequence>
<feature type="transmembrane region" description="Helical" evidence="12">
    <location>
        <begin position="266"/>
        <end position="289"/>
    </location>
</feature>
<keyword evidence="6" id="KW-1003">Cell membrane</keyword>
<dbReference type="EMBL" id="GL379590">
    <property type="protein sequence ID" value="EFL92237.1"/>
    <property type="molecule type" value="Genomic_DNA"/>
</dbReference>
<proteinExistence type="inferred from homology"/>
<dbReference type="eggNOG" id="COG0795">
    <property type="taxonomic scope" value="Bacteria"/>
</dbReference>
<comment type="subunit">
    <text evidence="11">Component of the lipopolysaccharide transport and assembly complex. The LptBFG transporter is composed of two ATP-binding proteins (LptB) and two transmembrane proteins (LptF and LptG).</text>
</comment>
<dbReference type="HOGENOM" id="CLU_028799_0_2_6"/>
<evidence type="ECO:0000256" key="7">
    <source>
        <dbReference type="ARBA" id="ARBA00022519"/>
    </source>
</evidence>
<evidence type="ECO:0000256" key="12">
    <source>
        <dbReference type="SAM" id="Phobius"/>
    </source>
</evidence>